<dbReference type="GO" id="GO:0006865">
    <property type="term" value="P:amino acid transport"/>
    <property type="evidence" value="ECO:0007669"/>
    <property type="project" value="UniProtKB-KW"/>
</dbReference>
<feature type="transmembrane region" description="Helical" evidence="9">
    <location>
        <begin position="242"/>
        <end position="265"/>
    </location>
</feature>
<keyword evidence="3" id="KW-1003">Cell membrane</keyword>
<evidence type="ECO:0000256" key="5">
    <source>
        <dbReference type="ARBA" id="ARBA00022970"/>
    </source>
</evidence>
<keyword evidence="11" id="KW-1185">Reference proteome</keyword>
<feature type="transmembrane region" description="Helical" evidence="9">
    <location>
        <begin position="194"/>
        <end position="214"/>
    </location>
</feature>
<dbReference type="GO" id="GO:0022857">
    <property type="term" value="F:transmembrane transporter activity"/>
    <property type="evidence" value="ECO:0007669"/>
    <property type="project" value="InterPro"/>
</dbReference>
<accession>A0A1Y5TMT7</accession>
<comment type="subcellular location">
    <subcellularLocation>
        <location evidence="1">Cell membrane</location>
        <topology evidence="1">Multi-pass membrane protein</topology>
    </subcellularLocation>
</comment>
<gene>
    <name evidence="10" type="primary">livH_4</name>
    <name evidence="10" type="ORF">ROA7023_02984</name>
</gene>
<evidence type="ECO:0000313" key="11">
    <source>
        <dbReference type="Proteomes" id="UP000193900"/>
    </source>
</evidence>
<evidence type="ECO:0000256" key="3">
    <source>
        <dbReference type="ARBA" id="ARBA00022475"/>
    </source>
</evidence>
<feature type="transmembrane region" description="Helical" evidence="9">
    <location>
        <begin position="12"/>
        <end position="31"/>
    </location>
</feature>
<keyword evidence="2" id="KW-0813">Transport</keyword>
<dbReference type="OrthoDB" id="9807115at2"/>
<comment type="similarity">
    <text evidence="8">Belongs to the binding-protein-dependent transport system permease family. LivHM subfamily.</text>
</comment>
<keyword evidence="5" id="KW-0029">Amino-acid transport</keyword>
<dbReference type="GO" id="GO:0005886">
    <property type="term" value="C:plasma membrane"/>
    <property type="evidence" value="ECO:0007669"/>
    <property type="project" value="UniProtKB-SubCell"/>
</dbReference>
<feature type="transmembrane region" description="Helical" evidence="9">
    <location>
        <begin position="43"/>
        <end position="68"/>
    </location>
</feature>
<feature type="transmembrane region" description="Helical" evidence="9">
    <location>
        <begin position="99"/>
        <end position="123"/>
    </location>
</feature>
<keyword evidence="7 9" id="KW-0472">Membrane</keyword>
<dbReference type="PANTHER" id="PTHR11795">
    <property type="entry name" value="BRANCHED-CHAIN AMINO ACID TRANSPORT SYSTEM PERMEASE PROTEIN LIVH"/>
    <property type="match status" value="1"/>
</dbReference>
<evidence type="ECO:0000256" key="9">
    <source>
        <dbReference type="SAM" id="Phobius"/>
    </source>
</evidence>
<feature type="transmembrane region" description="Helical" evidence="9">
    <location>
        <begin position="311"/>
        <end position="331"/>
    </location>
</feature>
<name>A0A1Y5TMT7_9RHOB</name>
<feature type="transmembrane region" description="Helical" evidence="9">
    <location>
        <begin position="135"/>
        <end position="159"/>
    </location>
</feature>
<dbReference type="RefSeq" id="WP_085879789.1">
    <property type="nucleotide sequence ID" value="NZ_FWFZ01000017.1"/>
</dbReference>
<evidence type="ECO:0000256" key="7">
    <source>
        <dbReference type="ARBA" id="ARBA00023136"/>
    </source>
</evidence>
<feature type="transmembrane region" description="Helical" evidence="9">
    <location>
        <begin position="75"/>
        <end position="93"/>
    </location>
</feature>
<dbReference type="Pfam" id="PF02653">
    <property type="entry name" value="BPD_transp_2"/>
    <property type="match status" value="1"/>
</dbReference>
<evidence type="ECO:0000313" key="10">
    <source>
        <dbReference type="EMBL" id="SLN64057.1"/>
    </source>
</evidence>
<evidence type="ECO:0000256" key="6">
    <source>
        <dbReference type="ARBA" id="ARBA00022989"/>
    </source>
</evidence>
<sequence length="340" mass="36796">MRDWARAHPIWTGIAALLVLILLYLILAVWPEWIDSILRSKKIFLSALFNGITLGGLYFLVASGFTLIFGLMRNVNLAHGSLYLMGGYIGYYVSYTTGYWLLAFPIAFVVVGFVGVLLQFFVFRRMEGEDLRQTLVTIGISIVIADLLLWVVGGDFYVITPPDWLSGPLETGIITSQRVRSSGEVTNFYLSYPMVRIVIFCASVVIGVGMWLLLNRTRIGMLIRAGVDDRDMLSATGARIQLVFAGVFAFGAGLAGMAGVVGGTFQSVAPGEDIRFLLASLVVVIVGGMGSIPGAALGALLIGLAEQIGSIYFPTYAVVLTFLIMVGVLAFRPQGLLGRT</sequence>
<evidence type="ECO:0000256" key="4">
    <source>
        <dbReference type="ARBA" id="ARBA00022692"/>
    </source>
</evidence>
<reference evidence="10 11" key="1">
    <citation type="submission" date="2017-03" db="EMBL/GenBank/DDBJ databases">
        <authorList>
            <person name="Afonso C.L."/>
            <person name="Miller P.J."/>
            <person name="Scott M.A."/>
            <person name="Spackman E."/>
            <person name="Goraichik I."/>
            <person name="Dimitrov K.M."/>
            <person name="Suarez D.L."/>
            <person name="Swayne D.E."/>
        </authorList>
    </citation>
    <scope>NUCLEOTIDE SEQUENCE [LARGE SCALE GENOMIC DNA]</scope>
    <source>
        <strain evidence="10 11">CECT 7023</strain>
    </source>
</reference>
<evidence type="ECO:0000256" key="1">
    <source>
        <dbReference type="ARBA" id="ARBA00004651"/>
    </source>
</evidence>
<organism evidence="10 11">
    <name type="scientific">Roseisalinus antarcticus</name>
    <dbReference type="NCBI Taxonomy" id="254357"/>
    <lineage>
        <taxon>Bacteria</taxon>
        <taxon>Pseudomonadati</taxon>
        <taxon>Pseudomonadota</taxon>
        <taxon>Alphaproteobacteria</taxon>
        <taxon>Rhodobacterales</taxon>
        <taxon>Roseobacteraceae</taxon>
        <taxon>Roseisalinus</taxon>
    </lineage>
</organism>
<dbReference type="PANTHER" id="PTHR11795:SF442">
    <property type="entry name" value="ABC TRANSPORTER ATP-BINDING PROTEIN"/>
    <property type="match status" value="1"/>
</dbReference>
<dbReference type="EMBL" id="FWFZ01000017">
    <property type="protein sequence ID" value="SLN64057.1"/>
    <property type="molecule type" value="Genomic_DNA"/>
</dbReference>
<evidence type="ECO:0000256" key="8">
    <source>
        <dbReference type="ARBA" id="ARBA00037998"/>
    </source>
</evidence>
<keyword evidence="6 9" id="KW-1133">Transmembrane helix</keyword>
<feature type="transmembrane region" description="Helical" evidence="9">
    <location>
        <begin position="277"/>
        <end position="304"/>
    </location>
</feature>
<keyword evidence="4 9" id="KW-0812">Transmembrane</keyword>
<dbReference type="AlphaFoldDB" id="A0A1Y5TMT7"/>
<dbReference type="Proteomes" id="UP000193900">
    <property type="component" value="Unassembled WGS sequence"/>
</dbReference>
<protein>
    <submittedName>
        <fullName evidence="10">High-affinity branched-chain amino acid transport system permease protein LivH</fullName>
    </submittedName>
</protein>
<dbReference type="InterPro" id="IPR052157">
    <property type="entry name" value="BCAA_transport_permease"/>
</dbReference>
<proteinExistence type="inferred from homology"/>
<dbReference type="InterPro" id="IPR001851">
    <property type="entry name" value="ABC_transp_permease"/>
</dbReference>
<dbReference type="CDD" id="cd06582">
    <property type="entry name" value="TM_PBP1_LivH_like"/>
    <property type="match status" value="1"/>
</dbReference>
<evidence type="ECO:0000256" key="2">
    <source>
        <dbReference type="ARBA" id="ARBA00022448"/>
    </source>
</evidence>